<dbReference type="GO" id="GO:0004807">
    <property type="term" value="F:triose-phosphate isomerase activity"/>
    <property type="evidence" value="ECO:0007669"/>
    <property type="project" value="UniProtKB-EC"/>
</dbReference>
<comment type="similarity">
    <text evidence="2 4">Belongs to the triosephosphate isomerase family.</text>
</comment>
<keyword evidence="4" id="KW-0324">Glycolysis</keyword>
<evidence type="ECO:0000313" key="5">
    <source>
        <dbReference type="EMBL" id="MCP8351975.1"/>
    </source>
</evidence>
<comment type="pathway">
    <text evidence="4">Carbohydrate degradation; glycolysis; D-glyceraldehyde 3-phosphate from glycerone phosphate: step 1/1.</text>
</comment>
<comment type="caution">
    <text evidence="5">The sequence shown here is derived from an EMBL/GenBank/DDBJ whole genome shotgun (WGS) entry which is preliminary data.</text>
</comment>
<comment type="pathway">
    <text evidence="4">Carbohydrate biosynthesis; gluconeogenesis.</text>
</comment>
<proteinExistence type="inferred from homology"/>
<dbReference type="CDD" id="cd00311">
    <property type="entry name" value="TIM"/>
    <property type="match status" value="1"/>
</dbReference>
<comment type="subunit">
    <text evidence="4">Homodimer.</text>
</comment>
<organism evidence="5 6">
    <name type="scientific">Candidatus Synchoanobacter obligatus</name>
    <dbReference type="NCBI Taxonomy" id="2919597"/>
    <lineage>
        <taxon>Bacteria</taxon>
        <taxon>Pseudomonadati</taxon>
        <taxon>Pseudomonadota</taxon>
        <taxon>Gammaproteobacteria</taxon>
        <taxon>Candidatus Comchoanobacterales</taxon>
        <taxon>Candidatus Comchoanobacteraceae</taxon>
        <taxon>Candidatus Synchoanobacter</taxon>
    </lineage>
</organism>
<dbReference type="Gene3D" id="3.20.20.70">
    <property type="entry name" value="Aldolase class I"/>
    <property type="match status" value="1"/>
</dbReference>
<dbReference type="PROSITE" id="PS51440">
    <property type="entry name" value="TIM_2"/>
    <property type="match status" value="1"/>
</dbReference>
<dbReference type="Proteomes" id="UP001320768">
    <property type="component" value="Unassembled WGS sequence"/>
</dbReference>
<evidence type="ECO:0000256" key="4">
    <source>
        <dbReference type="RuleBase" id="RU363013"/>
    </source>
</evidence>
<protein>
    <recommendedName>
        <fullName evidence="4">Triosephosphate isomerase</fullName>
        <ecNumber evidence="4">5.3.1.1</ecNumber>
    </recommendedName>
</protein>
<sequence length="237" mass="25159">MTSNFHIFGNFKMHAAGRLLREYASLVGDTRLGLLVPHPYLSQAAHLFQDTHVVVGAQSVSGHAQGAHTGQVSVGMLQELGVGTVMIGHSEVRQQGGDFKAALALAQAAGLRVIYCIGEDISAYESGKRDDVLSAQLADLTTLDQVMVAYEPVWSIGTGVVASVDDINAAVSMIRQWLLENIPGNSGEATVLYGGSINENNCEAVADADINGFLMGGASLKPKVMLEVVKLCKQRSY</sequence>
<keyword evidence="3 4" id="KW-0413">Isomerase</keyword>
<evidence type="ECO:0000256" key="2">
    <source>
        <dbReference type="ARBA" id="ARBA00007422"/>
    </source>
</evidence>
<evidence type="ECO:0000256" key="3">
    <source>
        <dbReference type="ARBA" id="ARBA00023235"/>
    </source>
</evidence>
<dbReference type="InterPro" id="IPR035990">
    <property type="entry name" value="TIM_sf"/>
</dbReference>
<accession>A0ABT1L5H2</accession>
<dbReference type="PANTHER" id="PTHR21139:SF42">
    <property type="entry name" value="TRIOSEPHOSPHATE ISOMERASE"/>
    <property type="match status" value="1"/>
</dbReference>
<dbReference type="Pfam" id="PF00121">
    <property type="entry name" value="TIM"/>
    <property type="match status" value="1"/>
</dbReference>
<evidence type="ECO:0000256" key="1">
    <source>
        <dbReference type="ARBA" id="ARBA00004939"/>
    </source>
</evidence>
<evidence type="ECO:0000313" key="6">
    <source>
        <dbReference type="Proteomes" id="UP001320768"/>
    </source>
</evidence>
<keyword evidence="4" id="KW-0963">Cytoplasm</keyword>
<dbReference type="InterPro" id="IPR020861">
    <property type="entry name" value="Triosephosphate_isomerase_AS"/>
</dbReference>
<reference evidence="5 6" key="1">
    <citation type="journal article" date="2022" name="Nat. Microbiol.">
        <title>The microbiome of a bacterivorous marine choanoflagellate contains a resource-demanding obligate bacterial associate.</title>
        <authorList>
            <person name="Needham D.M."/>
            <person name="Poirier C."/>
            <person name="Bachy C."/>
            <person name="George E.E."/>
            <person name="Wilken S."/>
            <person name="Yung C.C.M."/>
            <person name="Limardo A.J."/>
            <person name="Morando M."/>
            <person name="Sudek L."/>
            <person name="Malmstrom R.R."/>
            <person name="Keeling P.J."/>
            <person name="Santoro A.E."/>
            <person name="Worden A.Z."/>
        </authorList>
    </citation>
    <scope>NUCLEOTIDE SEQUENCE [LARGE SCALE GENOMIC DNA]</scope>
    <source>
        <strain evidence="5 6">Comchoano-2</strain>
    </source>
</reference>
<comment type="subcellular location">
    <subcellularLocation>
        <location evidence="4">Cytoplasm</location>
    </subcellularLocation>
</comment>
<dbReference type="RefSeq" id="WP_258569081.1">
    <property type="nucleotide sequence ID" value="NZ_JAKUDN010000001.1"/>
</dbReference>
<dbReference type="NCBIfam" id="TIGR00419">
    <property type="entry name" value="tim"/>
    <property type="match status" value="1"/>
</dbReference>
<dbReference type="EMBL" id="JAKUDN010000001">
    <property type="protein sequence ID" value="MCP8351975.1"/>
    <property type="molecule type" value="Genomic_DNA"/>
</dbReference>
<dbReference type="PROSITE" id="PS00171">
    <property type="entry name" value="TIM_1"/>
    <property type="match status" value="1"/>
</dbReference>
<keyword evidence="4" id="KW-0312">Gluconeogenesis</keyword>
<comment type="catalytic activity">
    <reaction evidence="4">
        <text>D-glyceraldehyde 3-phosphate = dihydroxyacetone phosphate</text>
        <dbReference type="Rhea" id="RHEA:18585"/>
        <dbReference type="ChEBI" id="CHEBI:57642"/>
        <dbReference type="ChEBI" id="CHEBI:59776"/>
        <dbReference type="EC" id="5.3.1.1"/>
    </reaction>
</comment>
<dbReference type="InterPro" id="IPR000652">
    <property type="entry name" value="Triosephosphate_isomerase"/>
</dbReference>
<gene>
    <name evidence="5" type="primary">tpiA</name>
    <name evidence="5" type="ORF">MKS91_01535</name>
</gene>
<comment type="pathway">
    <text evidence="1">Carbohydrate metabolism; erythritol degradation.</text>
</comment>
<keyword evidence="6" id="KW-1185">Reference proteome</keyword>
<dbReference type="PANTHER" id="PTHR21139">
    <property type="entry name" value="TRIOSEPHOSPHATE ISOMERASE"/>
    <property type="match status" value="1"/>
</dbReference>
<name>A0ABT1L5H2_9GAMM</name>
<dbReference type="SUPFAM" id="SSF51351">
    <property type="entry name" value="Triosephosphate isomerase (TIM)"/>
    <property type="match status" value="1"/>
</dbReference>
<dbReference type="InterPro" id="IPR013785">
    <property type="entry name" value="Aldolase_TIM"/>
</dbReference>
<dbReference type="EC" id="5.3.1.1" evidence="4"/>